<comment type="subcellular location">
    <subcellularLocation>
        <location evidence="1">Endoplasmic reticulum membrane</location>
        <topology evidence="1">Multi-pass membrane protein</topology>
    </subcellularLocation>
</comment>
<dbReference type="AlphaFoldDB" id="A0A9W7CPA7"/>
<evidence type="ECO:0000256" key="2">
    <source>
        <dbReference type="ARBA" id="ARBA00009436"/>
    </source>
</evidence>
<dbReference type="InterPro" id="IPR008504">
    <property type="entry name" value="Emc6"/>
</dbReference>
<feature type="transmembrane region" description="Helical" evidence="8">
    <location>
        <begin position="69"/>
        <end position="89"/>
    </location>
</feature>
<feature type="transmembrane region" description="Helical" evidence="8">
    <location>
        <begin position="46"/>
        <end position="63"/>
    </location>
</feature>
<evidence type="ECO:0000256" key="4">
    <source>
        <dbReference type="ARBA" id="ARBA00022692"/>
    </source>
</evidence>
<reference evidence="10" key="1">
    <citation type="journal article" date="2023" name="Commun. Biol.">
        <title>Genome analysis of Parmales, the sister group of diatoms, reveals the evolutionary specialization of diatoms from phago-mixotrophs to photoautotrophs.</title>
        <authorList>
            <person name="Ban H."/>
            <person name="Sato S."/>
            <person name="Yoshikawa S."/>
            <person name="Yamada K."/>
            <person name="Nakamura Y."/>
            <person name="Ichinomiya M."/>
            <person name="Sato N."/>
            <person name="Blanc-Mathieu R."/>
            <person name="Endo H."/>
            <person name="Kuwata A."/>
            <person name="Ogata H."/>
        </authorList>
    </citation>
    <scope>NUCLEOTIDE SEQUENCE [LARGE SCALE GENOMIC DNA]</scope>
    <source>
        <strain evidence="10">NIES 3700</strain>
    </source>
</reference>
<name>A0A9W7CPA7_9STRA</name>
<sequence>MMGAGMDPMAGIGAAPSGNQASTAGEGRAIFNQQIAMKNIMALSDARTYMGILSGCVAGVVGLTNGQGFLFFLVAHFVVGVALMVKMEFDVKSYSSFNTPMNFLLADIQKCGMGYLLFWTLFYSLCYLF</sequence>
<proteinExistence type="inferred from homology"/>
<keyword evidence="6 8" id="KW-1133">Transmembrane helix</keyword>
<evidence type="ECO:0000256" key="6">
    <source>
        <dbReference type="ARBA" id="ARBA00022989"/>
    </source>
</evidence>
<comment type="caution">
    <text evidence="9">The sequence shown here is derived from an EMBL/GenBank/DDBJ whole genome shotgun (WGS) entry which is preliminary data.</text>
</comment>
<feature type="transmembrane region" description="Helical" evidence="8">
    <location>
        <begin position="101"/>
        <end position="122"/>
    </location>
</feature>
<dbReference type="Proteomes" id="UP001165122">
    <property type="component" value="Unassembled WGS sequence"/>
</dbReference>
<dbReference type="GO" id="GO:0034975">
    <property type="term" value="P:protein folding in endoplasmic reticulum"/>
    <property type="evidence" value="ECO:0007669"/>
    <property type="project" value="TreeGrafter"/>
</dbReference>
<keyword evidence="5" id="KW-0256">Endoplasmic reticulum</keyword>
<evidence type="ECO:0000256" key="7">
    <source>
        <dbReference type="ARBA" id="ARBA00023136"/>
    </source>
</evidence>
<evidence type="ECO:0000313" key="10">
    <source>
        <dbReference type="Proteomes" id="UP001165122"/>
    </source>
</evidence>
<protein>
    <recommendedName>
        <fullName evidence="3">ER membrane protein complex subunit 6</fullName>
    </recommendedName>
</protein>
<evidence type="ECO:0000313" key="9">
    <source>
        <dbReference type="EMBL" id="GMI08534.1"/>
    </source>
</evidence>
<evidence type="ECO:0000256" key="1">
    <source>
        <dbReference type="ARBA" id="ARBA00004477"/>
    </source>
</evidence>
<organism evidence="9 10">
    <name type="scientific">Triparma laevis f. longispina</name>
    <dbReference type="NCBI Taxonomy" id="1714387"/>
    <lineage>
        <taxon>Eukaryota</taxon>
        <taxon>Sar</taxon>
        <taxon>Stramenopiles</taxon>
        <taxon>Ochrophyta</taxon>
        <taxon>Bolidophyceae</taxon>
        <taxon>Parmales</taxon>
        <taxon>Triparmaceae</taxon>
        <taxon>Triparma</taxon>
    </lineage>
</organism>
<comment type="similarity">
    <text evidence="2">Belongs to the EMC6 family.</text>
</comment>
<keyword evidence="10" id="KW-1185">Reference proteome</keyword>
<dbReference type="EMBL" id="BRXW01000124">
    <property type="protein sequence ID" value="GMI08534.1"/>
    <property type="molecule type" value="Genomic_DNA"/>
</dbReference>
<dbReference type="OrthoDB" id="16510at2759"/>
<dbReference type="PANTHER" id="PTHR20994:SF0">
    <property type="entry name" value="ER MEMBRANE PROTEIN COMPLEX SUBUNIT 6"/>
    <property type="match status" value="1"/>
</dbReference>
<keyword evidence="4 8" id="KW-0812">Transmembrane</keyword>
<evidence type="ECO:0000256" key="5">
    <source>
        <dbReference type="ARBA" id="ARBA00022824"/>
    </source>
</evidence>
<dbReference type="Pfam" id="PF07019">
    <property type="entry name" value="EMC6"/>
    <property type="match status" value="1"/>
</dbReference>
<dbReference type="GO" id="GO:0072546">
    <property type="term" value="C:EMC complex"/>
    <property type="evidence" value="ECO:0007669"/>
    <property type="project" value="InterPro"/>
</dbReference>
<dbReference type="GO" id="GO:0000045">
    <property type="term" value="P:autophagosome assembly"/>
    <property type="evidence" value="ECO:0007669"/>
    <property type="project" value="TreeGrafter"/>
</dbReference>
<evidence type="ECO:0000256" key="8">
    <source>
        <dbReference type="SAM" id="Phobius"/>
    </source>
</evidence>
<accession>A0A9W7CPA7</accession>
<dbReference type="InterPro" id="IPR029008">
    <property type="entry name" value="EMC6-like"/>
</dbReference>
<gene>
    <name evidence="9" type="ORF">TrLO_g15977</name>
</gene>
<dbReference type="PANTHER" id="PTHR20994">
    <property type="entry name" value="ER MEMBRANE PROTEIN COMPLEX SUBUNIT 6"/>
    <property type="match status" value="1"/>
</dbReference>
<evidence type="ECO:0000256" key="3">
    <source>
        <dbReference type="ARBA" id="ARBA00020827"/>
    </source>
</evidence>
<keyword evidence="7 8" id="KW-0472">Membrane</keyword>